<protein>
    <recommendedName>
        <fullName evidence="5">VCBS repeat-containing protein</fullName>
    </recommendedName>
</protein>
<feature type="region of interest" description="Disordered" evidence="1">
    <location>
        <begin position="32"/>
        <end position="79"/>
    </location>
</feature>
<dbReference type="HOGENOM" id="CLU_709388_0_0_9"/>
<dbReference type="PROSITE" id="PS51257">
    <property type="entry name" value="PROKAR_LIPOPROTEIN"/>
    <property type="match status" value="1"/>
</dbReference>
<sequence length="408" mass="45007">MKHIPNKPAISLLCMALCGALSACGHKEPSWTHFPEQTESQNTEAEPEIRIDTQTGSRPDQASAQQENSANPPADSEQWPAGYRLIKDQTFDVTLEPLGSVTFSSYKPDSCQNPLADVLFEIKKAGKTVCLLDGVYEDNIRSNETFNKVEAVSFPDYNSDGFNDIIIICSYSPASGPETGTGYPEVRIYSGNTDGSFALESSLSENANSALAEKTIQSVLGFLGAGKGGTRTSVSSWKQAYIGLLQSQDSGRWQGYNLIYVNDDAIPELVEIGNDEATGCKIVSFADGAADETQLSRLSFSYIKRRNLLCNSEGNMDCYYDIVYSMESGRLIPIASGYYGAEDNSNVQFDDEGNPIYQYKWEGVMMTREEYNQAFRAVYDTSSEKPGYEWGKWFSLEEVIQAIGDIPF</sequence>
<gene>
    <name evidence="3" type="ORF">HMPREF1090_05621</name>
</gene>
<evidence type="ECO:0000256" key="2">
    <source>
        <dbReference type="SAM" id="SignalP"/>
    </source>
</evidence>
<comment type="caution">
    <text evidence="3">The sequence shown here is derived from an EMBL/GenBank/DDBJ whole genome shotgun (WGS) entry which is preliminary data.</text>
</comment>
<evidence type="ECO:0008006" key="5">
    <source>
        <dbReference type="Google" id="ProtNLM"/>
    </source>
</evidence>
<dbReference type="Proteomes" id="UP000013085">
    <property type="component" value="Unassembled WGS sequence"/>
</dbReference>
<evidence type="ECO:0000313" key="3">
    <source>
        <dbReference type="EMBL" id="ENZ05843.1"/>
    </source>
</evidence>
<evidence type="ECO:0000313" key="4">
    <source>
        <dbReference type="Proteomes" id="UP000013085"/>
    </source>
</evidence>
<feature type="signal peptide" evidence="2">
    <location>
        <begin position="1"/>
        <end position="23"/>
    </location>
</feature>
<organism evidence="3 4">
    <name type="scientific">[Clostridium] clostridioforme 90A8</name>
    <dbReference type="NCBI Taxonomy" id="999408"/>
    <lineage>
        <taxon>Bacteria</taxon>
        <taxon>Bacillati</taxon>
        <taxon>Bacillota</taxon>
        <taxon>Clostridia</taxon>
        <taxon>Lachnospirales</taxon>
        <taxon>Lachnospiraceae</taxon>
        <taxon>Enterocloster</taxon>
    </lineage>
</organism>
<dbReference type="AlphaFoldDB" id="A0A0E2H239"/>
<dbReference type="PATRIC" id="fig|999408.3.peg.6026"/>
<reference evidence="3 4" key="1">
    <citation type="submission" date="2013-01" db="EMBL/GenBank/DDBJ databases">
        <title>The Genome Sequence of Clostridium clostridioforme 90A8.</title>
        <authorList>
            <consortium name="The Broad Institute Genome Sequencing Platform"/>
            <person name="Earl A."/>
            <person name="Ward D."/>
            <person name="Feldgarden M."/>
            <person name="Gevers D."/>
            <person name="Courvalin P."/>
            <person name="Lambert T."/>
            <person name="Walker B."/>
            <person name="Young S.K."/>
            <person name="Zeng Q."/>
            <person name="Gargeya S."/>
            <person name="Fitzgerald M."/>
            <person name="Haas B."/>
            <person name="Abouelleil A."/>
            <person name="Alvarado L."/>
            <person name="Arachchi H.M."/>
            <person name="Berlin A.M."/>
            <person name="Chapman S.B."/>
            <person name="Dewar J."/>
            <person name="Goldberg J."/>
            <person name="Griggs A."/>
            <person name="Gujja S."/>
            <person name="Hansen M."/>
            <person name="Howarth C."/>
            <person name="Imamovic A."/>
            <person name="Larimer J."/>
            <person name="McCowan C."/>
            <person name="Murphy C."/>
            <person name="Neiman D."/>
            <person name="Pearson M."/>
            <person name="Priest M."/>
            <person name="Roberts A."/>
            <person name="Saif S."/>
            <person name="Shea T."/>
            <person name="Sisk P."/>
            <person name="Sykes S."/>
            <person name="Wortman J."/>
            <person name="Nusbaum C."/>
            <person name="Birren B."/>
        </authorList>
    </citation>
    <scope>NUCLEOTIDE SEQUENCE [LARGE SCALE GENOMIC DNA]</scope>
    <source>
        <strain evidence="3 4">90A8</strain>
    </source>
</reference>
<name>A0A0E2H239_9FIRM</name>
<dbReference type="RefSeq" id="WP_002595046.1">
    <property type="nucleotide sequence ID" value="NZ_KB851000.1"/>
</dbReference>
<dbReference type="EMBL" id="AGYR01000078">
    <property type="protein sequence ID" value="ENZ05843.1"/>
    <property type="molecule type" value="Genomic_DNA"/>
</dbReference>
<keyword evidence="2" id="KW-0732">Signal</keyword>
<accession>A0A0E2H239</accession>
<feature type="compositionally biased region" description="Polar residues" evidence="1">
    <location>
        <begin position="35"/>
        <end position="44"/>
    </location>
</feature>
<proteinExistence type="predicted"/>
<evidence type="ECO:0000256" key="1">
    <source>
        <dbReference type="SAM" id="MobiDB-lite"/>
    </source>
</evidence>
<feature type="compositionally biased region" description="Polar residues" evidence="1">
    <location>
        <begin position="52"/>
        <end position="71"/>
    </location>
</feature>
<feature type="chain" id="PRO_5038857198" description="VCBS repeat-containing protein" evidence="2">
    <location>
        <begin position="24"/>
        <end position="408"/>
    </location>
</feature>